<evidence type="ECO:0000256" key="1">
    <source>
        <dbReference type="ARBA" id="ARBA00023157"/>
    </source>
</evidence>
<dbReference type="Proteomes" id="UP001176940">
    <property type="component" value="Unassembled WGS sequence"/>
</dbReference>
<feature type="non-terminal residue" evidence="3">
    <location>
        <position position="243"/>
    </location>
</feature>
<dbReference type="InterPro" id="IPR001304">
    <property type="entry name" value="C-type_lectin-like"/>
</dbReference>
<dbReference type="Pfam" id="PF00059">
    <property type="entry name" value="Lectin_C"/>
    <property type="match status" value="1"/>
</dbReference>
<dbReference type="InterPro" id="IPR050111">
    <property type="entry name" value="C-type_lectin/snaclec_domain"/>
</dbReference>
<keyword evidence="1" id="KW-1015">Disulfide bond</keyword>
<proteinExistence type="predicted"/>
<dbReference type="PROSITE" id="PS51257">
    <property type="entry name" value="PROKAR_LIPOPROTEIN"/>
    <property type="match status" value="1"/>
</dbReference>
<organism evidence="3 4">
    <name type="scientific">Ranitomeya imitator</name>
    <name type="common">mimic poison frog</name>
    <dbReference type="NCBI Taxonomy" id="111125"/>
    <lineage>
        <taxon>Eukaryota</taxon>
        <taxon>Metazoa</taxon>
        <taxon>Chordata</taxon>
        <taxon>Craniata</taxon>
        <taxon>Vertebrata</taxon>
        <taxon>Euteleostomi</taxon>
        <taxon>Amphibia</taxon>
        <taxon>Batrachia</taxon>
        <taxon>Anura</taxon>
        <taxon>Neobatrachia</taxon>
        <taxon>Hyloidea</taxon>
        <taxon>Dendrobatidae</taxon>
        <taxon>Dendrobatinae</taxon>
        <taxon>Ranitomeya</taxon>
    </lineage>
</organism>
<comment type="caution">
    <text evidence="3">The sequence shown here is derived from an EMBL/GenBank/DDBJ whole genome shotgun (WGS) entry which is preliminary data.</text>
</comment>
<dbReference type="EMBL" id="CAUEEQ010001736">
    <property type="protein sequence ID" value="CAJ0920711.1"/>
    <property type="molecule type" value="Genomic_DNA"/>
</dbReference>
<dbReference type="PROSITE" id="PS00615">
    <property type="entry name" value="C_TYPE_LECTIN_1"/>
    <property type="match status" value="1"/>
</dbReference>
<dbReference type="PRINTS" id="PR01504">
    <property type="entry name" value="PNCREATITSAP"/>
</dbReference>
<evidence type="ECO:0000313" key="4">
    <source>
        <dbReference type="Proteomes" id="UP001176940"/>
    </source>
</evidence>
<dbReference type="CDD" id="cd03594">
    <property type="entry name" value="CLECT_REG-1_like"/>
    <property type="match status" value="1"/>
</dbReference>
<dbReference type="InterPro" id="IPR016187">
    <property type="entry name" value="CTDL_fold"/>
</dbReference>
<evidence type="ECO:0000313" key="3">
    <source>
        <dbReference type="EMBL" id="CAJ0920711.1"/>
    </source>
</evidence>
<dbReference type="PANTHER" id="PTHR22803">
    <property type="entry name" value="MANNOSE, PHOSPHOLIPASE, LECTIN RECEPTOR RELATED"/>
    <property type="match status" value="1"/>
</dbReference>
<sequence length="243" mass="27546">MYLYKVLPENLTSHSPGLLFQSRMSSSMYLAILGCLVLGVSLSEGAPRSSCPSGWFFYKSHCYGYFRFRLPWSEAEFECVSYGHGAHLASIIDDSEASIIGSHVAAYSPNVDVWIGLHDPEQNRRWKWNDGSMYNYRSWKNGEPNNLNDAEYCGELTKETTFRQWNDAPCKEQNHFVCKYKPRLSSSAVLCSPPVLAVSVGQPESRAVTSPLCFPDAVLTQTVQEECREAQRWRTDGCRMVTR</sequence>
<gene>
    <name evidence="3" type="ORF">RIMI_LOCUS1346304</name>
</gene>
<dbReference type="InterPro" id="IPR016186">
    <property type="entry name" value="C-type_lectin-like/link_sf"/>
</dbReference>
<dbReference type="SUPFAM" id="SSF56436">
    <property type="entry name" value="C-type lectin-like"/>
    <property type="match status" value="1"/>
</dbReference>
<evidence type="ECO:0000259" key="2">
    <source>
        <dbReference type="PROSITE" id="PS50041"/>
    </source>
</evidence>
<feature type="domain" description="C-type lectin" evidence="2">
    <location>
        <begin position="58"/>
        <end position="179"/>
    </location>
</feature>
<dbReference type="PROSITE" id="PS50041">
    <property type="entry name" value="C_TYPE_LECTIN_2"/>
    <property type="match status" value="1"/>
</dbReference>
<name>A0ABN9KU78_9NEOB</name>
<dbReference type="SMART" id="SM00034">
    <property type="entry name" value="CLECT"/>
    <property type="match status" value="1"/>
</dbReference>
<keyword evidence="4" id="KW-1185">Reference proteome</keyword>
<accession>A0ABN9KU78</accession>
<reference evidence="3" key="1">
    <citation type="submission" date="2023-07" db="EMBL/GenBank/DDBJ databases">
        <authorList>
            <person name="Stuckert A."/>
        </authorList>
    </citation>
    <scope>NUCLEOTIDE SEQUENCE</scope>
</reference>
<dbReference type="Gene3D" id="3.10.100.10">
    <property type="entry name" value="Mannose-Binding Protein A, subunit A"/>
    <property type="match status" value="1"/>
</dbReference>
<protein>
    <recommendedName>
        <fullName evidence="2">C-type lectin domain-containing protein</fullName>
    </recommendedName>
</protein>
<dbReference type="InterPro" id="IPR018378">
    <property type="entry name" value="C-type_lectin_CS"/>
</dbReference>